<organism evidence="2 3">
    <name type="scientific">Portunus trituberculatus</name>
    <name type="common">Swimming crab</name>
    <name type="synonym">Neptunus trituberculatus</name>
    <dbReference type="NCBI Taxonomy" id="210409"/>
    <lineage>
        <taxon>Eukaryota</taxon>
        <taxon>Metazoa</taxon>
        <taxon>Ecdysozoa</taxon>
        <taxon>Arthropoda</taxon>
        <taxon>Crustacea</taxon>
        <taxon>Multicrustacea</taxon>
        <taxon>Malacostraca</taxon>
        <taxon>Eumalacostraca</taxon>
        <taxon>Eucarida</taxon>
        <taxon>Decapoda</taxon>
        <taxon>Pleocyemata</taxon>
        <taxon>Brachyura</taxon>
        <taxon>Eubrachyura</taxon>
        <taxon>Portunoidea</taxon>
        <taxon>Portunidae</taxon>
        <taxon>Portuninae</taxon>
        <taxon>Portunus</taxon>
    </lineage>
</organism>
<dbReference type="EMBL" id="VSRR010027527">
    <property type="protein sequence ID" value="MPC68236.1"/>
    <property type="molecule type" value="Genomic_DNA"/>
</dbReference>
<keyword evidence="3" id="KW-1185">Reference proteome</keyword>
<comment type="caution">
    <text evidence="2">The sequence shown here is derived from an EMBL/GenBank/DDBJ whole genome shotgun (WGS) entry which is preliminary data.</text>
</comment>
<feature type="compositionally biased region" description="Acidic residues" evidence="1">
    <location>
        <begin position="62"/>
        <end position="71"/>
    </location>
</feature>
<dbReference type="Proteomes" id="UP000324222">
    <property type="component" value="Unassembled WGS sequence"/>
</dbReference>
<feature type="compositionally biased region" description="Polar residues" evidence="1">
    <location>
        <begin position="9"/>
        <end position="24"/>
    </location>
</feature>
<proteinExistence type="predicted"/>
<reference evidence="2 3" key="1">
    <citation type="submission" date="2019-05" db="EMBL/GenBank/DDBJ databases">
        <title>Another draft genome of Portunus trituberculatus and its Hox gene families provides insights of decapod evolution.</title>
        <authorList>
            <person name="Jeong J.-H."/>
            <person name="Song I."/>
            <person name="Kim S."/>
            <person name="Choi T."/>
            <person name="Kim D."/>
            <person name="Ryu S."/>
            <person name="Kim W."/>
        </authorList>
    </citation>
    <scope>NUCLEOTIDE SEQUENCE [LARGE SCALE GENOMIC DNA]</scope>
    <source>
        <tissue evidence="2">Muscle</tissue>
    </source>
</reference>
<protein>
    <submittedName>
        <fullName evidence="2">Uncharacterized protein</fullName>
    </submittedName>
</protein>
<evidence type="ECO:0000313" key="3">
    <source>
        <dbReference type="Proteomes" id="UP000324222"/>
    </source>
</evidence>
<accession>A0A5B7HE15</accession>
<gene>
    <name evidence="2" type="ORF">E2C01_062436</name>
</gene>
<feature type="region of interest" description="Disordered" evidence="1">
    <location>
        <begin position="1"/>
        <end position="32"/>
    </location>
</feature>
<feature type="region of interest" description="Disordered" evidence="1">
    <location>
        <begin position="52"/>
        <end position="87"/>
    </location>
</feature>
<evidence type="ECO:0000256" key="1">
    <source>
        <dbReference type="SAM" id="MobiDB-lite"/>
    </source>
</evidence>
<evidence type="ECO:0000313" key="2">
    <source>
        <dbReference type="EMBL" id="MPC68236.1"/>
    </source>
</evidence>
<dbReference type="AlphaFoldDB" id="A0A5B7HE15"/>
<name>A0A5B7HE15_PORTR</name>
<sequence length="156" mass="16819">MLCCRAYSHPTTSSSRLETASSPTWLPGGGTSAESQWRLRFSQCFCGAGRRVSVGGGRLGEEEQEEEEEEEKVAGEENGGEEDGATRYIMSGRVSGHCRASQQLEGRRQLPSGRRRLINIPIFLNPTQNSNSAGGNVLTRKEEAGRMGGGGAKEDV</sequence>